<organism evidence="1 2">
    <name type="scientific">Mythimna loreyi</name>
    <dbReference type="NCBI Taxonomy" id="667449"/>
    <lineage>
        <taxon>Eukaryota</taxon>
        <taxon>Metazoa</taxon>
        <taxon>Ecdysozoa</taxon>
        <taxon>Arthropoda</taxon>
        <taxon>Hexapoda</taxon>
        <taxon>Insecta</taxon>
        <taxon>Pterygota</taxon>
        <taxon>Neoptera</taxon>
        <taxon>Endopterygota</taxon>
        <taxon>Lepidoptera</taxon>
        <taxon>Glossata</taxon>
        <taxon>Ditrysia</taxon>
        <taxon>Noctuoidea</taxon>
        <taxon>Noctuidae</taxon>
        <taxon>Noctuinae</taxon>
        <taxon>Hadenini</taxon>
        <taxon>Mythimna</taxon>
    </lineage>
</organism>
<accession>A0ACC2R8W4</accession>
<gene>
    <name evidence="1" type="ORF">PYW08_007093</name>
</gene>
<comment type="caution">
    <text evidence="1">The sequence shown here is derived from an EMBL/GenBank/DDBJ whole genome shotgun (WGS) entry which is preliminary data.</text>
</comment>
<protein>
    <submittedName>
        <fullName evidence="1">Uncharacterized protein</fullName>
    </submittedName>
</protein>
<keyword evidence="2" id="KW-1185">Reference proteome</keyword>
<evidence type="ECO:0000313" key="1">
    <source>
        <dbReference type="EMBL" id="KAJ8736437.1"/>
    </source>
</evidence>
<name>A0ACC2R8W4_9NEOP</name>
<proteinExistence type="predicted"/>
<evidence type="ECO:0000313" key="2">
    <source>
        <dbReference type="Proteomes" id="UP001231649"/>
    </source>
</evidence>
<sequence length="269" mass="31991">MKYLLPKLVKTNLARILPRTIHTSVAVLGSLKNMQIKDPFHIEPIEQPHHTLRCHDNERRERLYEFGIYVATCLPKYVQKIQMQHTDELEILVAPAGMFQVMNFMRLHHHANFAQCSSATAIDVPSREYRFEVCYDLLSFRFSERARLKTYTDELTPLRSGYGVWKACNWYEREIYDMFGVVFTHHPDLRRILTDYGFTGHPLRKDFPLVGYVEVRYDDELKKLVYEPMEHPQEARQYQLQTPWHYLNKFHIPYNEPKPPPPPPKPKCM</sequence>
<dbReference type="Proteomes" id="UP001231649">
    <property type="component" value="Chromosome 2"/>
</dbReference>
<reference evidence="1" key="1">
    <citation type="submission" date="2023-03" db="EMBL/GenBank/DDBJ databases">
        <title>Chromosome-level genomes of two armyworms, Mythimna separata and Mythimna loreyi, provide insights into the biosynthesis and reception of sex pheromones.</title>
        <authorList>
            <person name="Zhao H."/>
        </authorList>
    </citation>
    <scope>NUCLEOTIDE SEQUENCE</scope>
    <source>
        <strain evidence="1">BeijingLab</strain>
    </source>
</reference>
<dbReference type="EMBL" id="CM056778">
    <property type="protein sequence ID" value="KAJ8736437.1"/>
    <property type="molecule type" value="Genomic_DNA"/>
</dbReference>